<evidence type="ECO:0000256" key="1">
    <source>
        <dbReference type="SAM" id="MobiDB-lite"/>
    </source>
</evidence>
<dbReference type="EMBL" id="OD017699">
    <property type="protein sequence ID" value="CAD7418601.1"/>
    <property type="molecule type" value="Genomic_DNA"/>
</dbReference>
<accession>A0A7R9HDY2</accession>
<proteinExistence type="predicted"/>
<gene>
    <name evidence="2" type="ORF">TPSB3V08_LOCUS12497</name>
</gene>
<organism evidence="2">
    <name type="scientific">Timema poppense</name>
    <name type="common">Walking stick</name>
    <dbReference type="NCBI Taxonomy" id="170557"/>
    <lineage>
        <taxon>Eukaryota</taxon>
        <taxon>Metazoa</taxon>
        <taxon>Ecdysozoa</taxon>
        <taxon>Arthropoda</taxon>
        <taxon>Hexapoda</taxon>
        <taxon>Insecta</taxon>
        <taxon>Pterygota</taxon>
        <taxon>Neoptera</taxon>
        <taxon>Polyneoptera</taxon>
        <taxon>Phasmatodea</taxon>
        <taxon>Timematodea</taxon>
        <taxon>Timematoidea</taxon>
        <taxon>Timematidae</taxon>
        <taxon>Timema</taxon>
    </lineage>
</organism>
<evidence type="ECO:0000313" key="2">
    <source>
        <dbReference type="EMBL" id="CAD7418601.1"/>
    </source>
</evidence>
<name>A0A7R9HDY2_TIMPO</name>
<sequence length="60" mass="6948">MSGVQQLQEKSLLLQPGKIGNIEDRPVKGQMQETWQPRRRVWPQHTAAILEVTHFDGRKV</sequence>
<reference evidence="2" key="1">
    <citation type="submission" date="2020-11" db="EMBL/GenBank/DDBJ databases">
        <authorList>
            <person name="Tran Van P."/>
        </authorList>
    </citation>
    <scope>NUCLEOTIDE SEQUENCE</scope>
</reference>
<feature type="region of interest" description="Disordered" evidence="1">
    <location>
        <begin position="18"/>
        <end position="38"/>
    </location>
</feature>
<dbReference type="AlphaFoldDB" id="A0A7R9HDY2"/>
<protein>
    <submittedName>
        <fullName evidence="2">Uncharacterized protein</fullName>
    </submittedName>
</protein>